<reference evidence="4" key="1">
    <citation type="submission" date="2017-02" db="UniProtKB">
        <authorList>
            <consortium name="WormBaseParasite"/>
        </authorList>
    </citation>
    <scope>IDENTIFICATION</scope>
</reference>
<dbReference type="WBParaSite" id="TCLT_0001091301-mRNA-1">
    <property type="protein sequence ID" value="TCLT_0001091301-mRNA-1"/>
    <property type="gene ID" value="TCLT_0001091301"/>
</dbReference>
<dbReference type="EMBL" id="UYYF01005567">
    <property type="protein sequence ID" value="VDN08608.1"/>
    <property type="molecule type" value="Genomic_DNA"/>
</dbReference>
<name>A0A0N5DCI9_THECL</name>
<dbReference type="AlphaFoldDB" id="A0A0N5DCI9"/>
<evidence type="ECO:0000313" key="2">
    <source>
        <dbReference type="EMBL" id="VDN08608.1"/>
    </source>
</evidence>
<organism evidence="4">
    <name type="scientific">Thelazia callipaeda</name>
    <name type="common">Oriental eyeworm</name>
    <name type="synonym">Parasitic nematode</name>
    <dbReference type="NCBI Taxonomy" id="103827"/>
    <lineage>
        <taxon>Eukaryota</taxon>
        <taxon>Metazoa</taxon>
        <taxon>Ecdysozoa</taxon>
        <taxon>Nematoda</taxon>
        <taxon>Chromadorea</taxon>
        <taxon>Rhabditida</taxon>
        <taxon>Spirurina</taxon>
        <taxon>Spiruromorpha</taxon>
        <taxon>Thelazioidea</taxon>
        <taxon>Thelaziidae</taxon>
        <taxon>Thelazia</taxon>
    </lineage>
</organism>
<sequence>MIENTCAEALKQALIGGAIGTATGVATIESGKAILRSNSQPLQTPNGRNYYFDESNYQSKNGSFMCSMPLDEVAKAVQESSSQTPKDDSKNSTDITPEQFFKTVNYSYHTNLESSYSWN</sequence>
<gene>
    <name evidence="2" type="ORF">TCLT_LOCUS10890</name>
</gene>
<evidence type="ECO:0000313" key="4">
    <source>
        <dbReference type="WBParaSite" id="TCLT_0001091301-mRNA-1"/>
    </source>
</evidence>
<feature type="region of interest" description="Disordered" evidence="1">
    <location>
        <begin position="75"/>
        <end position="96"/>
    </location>
</feature>
<proteinExistence type="predicted"/>
<dbReference type="OrthoDB" id="5871812at2759"/>
<dbReference type="Proteomes" id="UP000276776">
    <property type="component" value="Unassembled WGS sequence"/>
</dbReference>
<reference evidence="2 3" key="2">
    <citation type="submission" date="2018-11" db="EMBL/GenBank/DDBJ databases">
        <authorList>
            <consortium name="Pathogen Informatics"/>
        </authorList>
    </citation>
    <scope>NUCLEOTIDE SEQUENCE [LARGE SCALE GENOMIC DNA]</scope>
</reference>
<accession>A0A0N5DCI9</accession>
<dbReference type="STRING" id="103827.A0A0N5DCI9"/>
<protein>
    <submittedName>
        <fullName evidence="2 4">Uncharacterized protein</fullName>
    </submittedName>
</protein>
<evidence type="ECO:0000256" key="1">
    <source>
        <dbReference type="SAM" id="MobiDB-lite"/>
    </source>
</evidence>
<keyword evidence="3" id="KW-1185">Reference proteome</keyword>
<evidence type="ECO:0000313" key="3">
    <source>
        <dbReference type="Proteomes" id="UP000276776"/>
    </source>
</evidence>